<dbReference type="SUPFAM" id="SSF48008">
    <property type="entry name" value="GntR ligand-binding domain-like"/>
    <property type="match status" value="1"/>
</dbReference>
<dbReference type="Gene3D" id="1.20.120.530">
    <property type="entry name" value="GntR ligand-binding domain-like"/>
    <property type="match status" value="1"/>
</dbReference>
<keyword evidence="3" id="KW-0804">Transcription</keyword>
<evidence type="ECO:0000256" key="2">
    <source>
        <dbReference type="ARBA" id="ARBA00023125"/>
    </source>
</evidence>
<dbReference type="GO" id="GO:0003677">
    <property type="term" value="F:DNA binding"/>
    <property type="evidence" value="ECO:0007669"/>
    <property type="project" value="UniProtKB-KW"/>
</dbReference>
<reference evidence="6" key="1">
    <citation type="submission" date="2016-10" db="EMBL/GenBank/DDBJ databases">
        <authorList>
            <person name="Varghese N."/>
            <person name="Submissions S."/>
        </authorList>
    </citation>
    <scope>NUCLEOTIDE SEQUENCE [LARGE SCALE GENOMIC DNA]</scope>
    <source>
        <strain evidence="6">DSM 45237</strain>
    </source>
</reference>
<dbReference type="AlphaFoldDB" id="A0A1H5JA53"/>
<dbReference type="InterPro" id="IPR000524">
    <property type="entry name" value="Tscrpt_reg_HTH_GntR"/>
</dbReference>
<dbReference type="PANTHER" id="PTHR43537">
    <property type="entry name" value="TRANSCRIPTIONAL REGULATOR, GNTR FAMILY"/>
    <property type="match status" value="1"/>
</dbReference>
<keyword evidence="2 5" id="KW-0238">DNA-binding</keyword>
<dbReference type="CDD" id="cd07377">
    <property type="entry name" value="WHTH_GntR"/>
    <property type="match status" value="1"/>
</dbReference>
<dbReference type="SUPFAM" id="SSF46785">
    <property type="entry name" value="Winged helix' DNA-binding domain"/>
    <property type="match status" value="1"/>
</dbReference>
<dbReference type="SMART" id="SM00345">
    <property type="entry name" value="HTH_GNTR"/>
    <property type="match status" value="1"/>
</dbReference>
<evidence type="ECO:0000259" key="4">
    <source>
        <dbReference type="PROSITE" id="PS50949"/>
    </source>
</evidence>
<protein>
    <submittedName>
        <fullName evidence="5">DNA-binding transcriptional regulator, GntR family</fullName>
    </submittedName>
</protein>
<dbReference type="EMBL" id="FNUC01000003">
    <property type="protein sequence ID" value="SEE49415.1"/>
    <property type="molecule type" value="Genomic_DNA"/>
</dbReference>
<dbReference type="SMART" id="SM00895">
    <property type="entry name" value="FCD"/>
    <property type="match status" value="1"/>
</dbReference>
<keyword evidence="6" id="KW-1185">Reference proteome</keyword>
<dbReference type="PROSITE" id="PS50949">
    <property type="entry name" value="HTH_GNTR"/>
    <property type="match status" value="1"/>
</dbReference>
<evidence type="ECO:0000256" key="3">
    <source>
        <dbReference type="ARBA" id="ARBA00023163"/>
    </source>
</evidence>
<keyword evidence="1" id="KW-0805">Transcription regulation</keyword>
<dbReference type="RefSeq" id="WP_069111094.1">
    <property type="nucleotide sequence ID" value="NZ_FNUC01000003.1"/>
</dbReference>
<dbReference type="Proteomes" id="UP000181980">
    <property type="component" value="Unassembled WGS sequence"/>
</dbReference>
<dbReference type="InterPro" id="IPR011711">
    <property type="entry name" value="GntR_C"/>
</dbReference>
<accession>A0A1H5JA53</accession>
<dbReference type="OrthoDB" id="3267569at2"/>
<dbReference type="Pfam" id="PF00392">
    <property type="entry name" value="GntR"/>
    <property type="match status" value="1"/>
</dbReference>
<dbReference type="STRING" id="561176.SAMN04488561_1504"/>
<gene>
    <name evidence="5" type="ORF">SAMN04488561_1504</name>
</gene>
<dbReference type="InterPro" id="IPR036390">
    <property type="entry name" value="WH_DNA-bd_sf"/>
</dbReference>
<organism evidence="5 6">
    <name type="scientific">Jiangella alba</name>
    <dbReference type="NCBI Taxonomy" id="561176"/>
    <lineage>
        <taxon>Bacteria</taxon>
        <taxon>Bacillati</taxon>
        <taxon>Actinomycetota</taxon>
        <taxon>Actinomycetes</taxon>
        <taxon>Jiangellales</taxon>
        <taxon>Jiangellaceae</taxon>
        <taxon>Jiangella</taxon>
    </lineage>
</organism>
<feature type="domain" description="HTH gntR-type" evidence="4">
    <location>
        <begin position="22"/>
        <end position="89"/>
    </location>
</feature>
<dbReference type="PANTHER" id="PTHR43537:SF45">
    <property type="entry name" value="GNTR FAMILY REGULATORY PROTEIN"/>
    <property type="match status" value="1"/>
</dbReference>
<name>A0A1H5JA53_9ACTN</name>
<sequence>MVAREPISAGISHAAVKPAARRTLADDVHEQLTALIMDHAIPPNTKVSIDELARQLEVSPTPVREALARFEEAGLVRKESLRGYFTTPLLNRKQVDELFEFRRHLEPWAAARAAELVDDEGAGRLLAELHTVHSVPPGTDYESYKALTAHDTRFHELIFSLADNQVMLAAFQRTNCHLHLFRLFYGTALASPAVSEHSRVADAISAGDPDRARGAMAAHIDLSYNRLKERAQ</sequence>
<evidence type="ECO:0000313" key="5">
    <source>
        <dbReference type="EMBL" id="SEE49415.1"/>
    </source>
</evidence>
<dbReference type="GO" id="GO:0003700">
    <property type="term" value="F:DNA-binding transcription factor activity"/>
    <property type="evidence" value="ECO:0007669"/>
    <property type="project" value="InterPro"/>
</dbReference>
<evidence type="ECO:0000313" key="6">
    <source>
        <dbReference type="Proteomes" id="UP000181980"/>
    </source>
</evidence>
<proteinExistence type="predicted"/>
<evidence type="ECO:0000256" key="1">
    <source>
        <dbReference type="ARBA" id="ARBA00023015"/>
    </source>
</evidence>
<dbReference type="Gene3D" id="1.10.10.10">
    <property type="entry name" value="Winged helix-like DNA-binding domain superfamily/Winged helix DNA-binding domain"/>
    <property type="match status" value="1"/>
</dbReference>
<dbReference type="InterPro" id="IPR008920">
    <property type="entry name" value="TF_FadR/GntR_C"/>
</dbReference>
<dbReference type="InterPro" id="IPR036388">
    <property type="entry name" value="WH-like_DNA-bd_sf"/>
</dbReference>
<dbReference type="Pfam" id="PF07729">
    <property type="entry name" value="FCD"/>
    <property type="match status" value="1"/>
</dbReference>